<reference evidence="1 2" key="1">
    <citation type="submission" date="2023-10" db="EMBL/GenBank/DDBJ databases">
        <authorList>
            <person name="Maclean D."/>
            <person name="Macfadyen A."/>
        </authorList>
    </citation>
    <scope>NUCLEOTIDE SEQUENCE [LARGE SCALE GENOMIC DNA]</scope>
</reference>
<dbReference type="SUPFAM" id="SSF53474">
    <property type="entry name" value="alpha/beta-Hydrolases"/>
    <property type="match status" value="1"/>
</dbReference>
<proteinExistence type="predicted"/>
<dbReference type="Gene3D" id="3.40.50.1820">
    <property type="entry name" value="alpha/beta hydrolase"/>
    <property type="match status" value="1"/>
</dbReference>
<evidence type="ECO:0000313" key="1">
    <source>
        <dbReference type="EMBL" id="CAK0733753.1"/>
    </source>
</evidence>
<dbReference type="AlphaFoldDB" id="A0AAV1HUH8"/>
<organism evidence="1 2">
    <name type="scientific">Coccomyxa viridis</name>
    <dbReference type="NCBI Taxonomy" id="1274662"/>
    <lineage>
        <taxon>Eukaryota</taxon>
        <taxon>Viridiplantae</taxon>
        <taxon>Chlorophyta</taxon>
        <taxon>core chlorophytes</taxon>
        <taxon>Trebouxiophyceae</taxon>
        <taxon>Trebouxiophyceae incertae sedis</taxon>
        <taxon>Coccomyxaceae</taxon>
        <taxon>Coccomyxa</taxon>
    </lineage>
</organism>
<dbReference type="PANTHER" id="PTHR31591">
    <property type="entry name" value="UPF0613 PROTEIN PB24D3.06C"/>
    <property type="match status" value="1"/>
</dbReference>
<dbReference type="PANTHER" id="PTHR31591:SF1">
    <property type="entry name" value="UPF0613 PROTEIN PB24D3.06C"/>
    <property type="match status" value="1"/>
</dbReference>
<protein>
    <submittedName>
        <fullName evidence="1">Uncharacterized protein</fullName>
    </submittedName>
</protein>
<evidence type="ECO:0000313" key="2">
    <source>
        <dbReference type="Proteomes" id="UP001314263"/>
    </source>
</evidence>
<sequence length="336" mass="36306">MLVEMTEVRCPCTERVVPPCGKLSRFRVILVLLIMGFDALGTVKADTNETALQGTLIRYGEESAQIAFATGLPSSKHLIMLGGLGSGIDFNEYCPMISNALKPEGWAVVQIMLSDSYIGYGVGSLTQDADEMHMLVELLRDEFGAQTVVLLGHSTGCQDNVRYMQKYSRETPHLAGVILQAPVSDREALVYVYNGTSALVQQAQAMVAQGRGEDILTRQWDSSGSTPVTARRYLSFTAPGGAGDDDMFSSDLTDSQLKERLGPCGTVPTYIIFSGADENVPPSVDKLRLVTRFKQALGPLSRSTIVEGANHELDGHAAEMTKLVEAFLANLTSDSS</sequence>
<dbReference type="Pfam" id="PF08538">
    <property type="entry name" value="DUF1749"/>
    <property type="match status" value="1"/>
</dbReference>
<dbReference type="InterPro" id="IPR029058">
    <property type="entry name" value="AB_hydrolase_fold"/>
</dbReference>
<name>A0AAV1HUH8_9CHLO</name>
<dbReference type="InterPro" id="IPR013744">
    <property type="entry name" value="SidJ"/>
</dbReference>
<gene>
    <name evidence="1" type="ORF">CVIRNUC_000327</name>
</gene>
<dbReference type="Proteomes" id="UP001314263">
    <property type="component" value="Unassembled WGS sequence"/>
</dbReference>
<keyword evidence="2" id="KW-1185">Reference proteome</keyword>
<comment type="caution">
    <text evidence="1">The sequence shown here is derived from an EMBL/GenBank/DDBJ whole genome shotgun (WGS) entry which is preliminary data.</text>
</comment>
<accession>A0AAV1HUH8</accession>
<dbReference type="EMBL" id="CAUYUE010000001">
    <property type="protein sequence ID" value="CAK0733753.1"/>
    <property type="molecule type" value="Genomic_DNA"/>
</dbReference>